<evidence type="ECO:0000259" key="1">
    <source>
        <dbReference type="PROSITE" id="PS50943"/>
    </source>
</evidence>
<reference evidence="2" key="1">
    <citation type="journal article" date="2021" name="Proc. Natl. Acad. Sci. U.S.A.">
        <title>A Catalog of Tens of Thousands of Viruses from Human Metagenomes Reveals Hidden Associations with Chronic Diseases.</title>
        <authorList>
            <person name="Tisza M.J."/>
            <person name="Buck C.B."/>
        </authorList>
    </citation>
    <scope>NUCLEOTIDE SEQUENCE</scope>
    <source>
        <strain evidence="2">Ctq1q8</strain>
    </source>
</reference>
<proteinExistence type="predicted"/>
<dbReference type="InterPro" id="IPR001387">
    <property type="entry name" value="Cro/C1-type_HTH"/>
</dbReference>
<dbReference type="PROSITE" id="PS50943">
    <property type="entry name" value="HTH_CROC1"/>
    <property type="match status" value="1"/>
</dbReference>
<accession>A0A8S5MFR8</accession>
<name>A0A8S5MFR8_9CAUD</name>
<feature type="domain" description="HTH cro/C1-type" evidence="1">
    <location>
        <begin position="7"/>
        <end position="61"/>
    </location>
</feature>
<dbReference type="Pfam" id="PF01381">
    <property type="entry name" value="HTH_3"/>
    <property type="match status" value="1"/>
</dbReference>
<organism evidence="2">
    <name type="scientific">Siphoviridae sp. ctq1q8</name>
    <dbReference type="NCBI Taxonomy" id="2826467"/>
    <lineage>
        <taxon>Viruses</taxon>
        <taxon>Duplodnaviria</taxon>
        <taxon>Heunggongvirae</taxon>
        <taxon>Uroviricota</taxon>
        <taxon>Caudoviricetes</taxon>
    </lineage>
</organism>
<dbReference type="EMBL" id="BK014895">
    <property type="protein sequence ID" value="DAD81082.1"/>
    <property type="molecule type" value="Genomic_DNA"/>
</dbReference>
<protein>
    <submittedName>
        <fullName evidence="2">Repressor protein CI</fullName>
    </submittedName>
</protein>
<dbReference type="Gene3D" id="1.10.260.40">
    <property type="entry name" value="lambda repressor-like DNA-binding domains"/>
    <property type="match status" value="1"/>
</dbReference>
<evidence type="ECO:0000313" key="2">
    <source>
        <dbReference type="EMBL" id="DAD81082.1"/>
    </source>
</evidence>
<dbReference type="SUPFAM" id="SSF47413">
    <property type="entry name" value="lambda repressor-like DNA-binding domains"/>
    <property type="match status" value="1"/>
</dbReference>
<dbReference type="InterPro" id="IPR010982">
    <property type="entry name" value="Lambda_DNA-bd_dom_sf"/>
</dbReference>
<dbReference type="GO" id="GO:0003677">
    <property type="term" value="F:DNA binding"/>
    <property type="evidence" value="ECO:0007669"/>
    <property type="project" value="InterPro"/>
</dbReference>
<sequence>MFSYKKFADLLLKNNITAYQVAKDTGLYSTLFYDWKSGKSNPKIDKIKILSDYFKVPIEYFLEEETTKQ</sequence>
<dbReference type="SMART" id="SM00530">
    <property type="entry name" value="HTH_XRE"/>
    <property type="match status" value="1"/>
</dbReference>